<dbReference type="InterPro" id="IPR000477">
    <property type="entry name" value="RT_dom"/>
</dbReference>
<protein>
    <recommendedName>
        <fullName evidence="1">Reverse transcriptase domain-containing protein</fullName>
    </recommendedName>
</protein>
<evidence type="ECO:0000313" key="3">
    <source>
        <dbReference type="Proteomes" id="UP001210211"/>
    </source>
</evidence>
<dbReference type="Pfam" id="PF00078">
    <property type="entry name" value="RVT_1"/>
    <property type="match status" value="1"/>
</dbReference>
<organism evidence="2 3">
    <name type="scientific">Rhynchospora tenuis</name>
    <dbReference type="NCBI Taxonomy" id="198213"/>
    <lineage>
        <taxon>Eukaryota</taxon>
        <taxon>Viridiplantae</taxon>
        <taxon>Streptophyta</taxon>
        <taxon>Embryophyta</taxon>
        <taxon>Tracheophyta</taxon>
        <taxon>Spermatophyta</taxon>
        <taxon>Magnoliopsida</taxon>
        <taxon>Liliopsida</taxon>
        <taxon>Poales</taxon>
        <taxon>Cyperaceae</taxon>
        <taxon>Cyperoideae</taxon>
        <taxon>Rhynchosporeae</taxon>
        <taxon>Rhynchospora</taxon>
    </lineage>
</organism>
<dbReference type="PROSITE" id="PS50878">
    <property type="entry name" value="RT_POL"/>
    <property type="match status" value="1"/>
</dbReference>
<dbReference type="PANTHER" id="PTHR33116:SF78">
    <property type="entry name" value="OS12G0587133 PROTEIN"/>
    <property type="match status" value="1"/>
</dbReference>
<dbReference type="Pfam" id="PF13966">
    <property type="entry name" value="zf-RVT"/>
    <property type="match status" value="1"/>
</dbReference>
<feature type="domain" description="Reverse transcriptase" evidence="1">
    <location>
        <begin position="272"/>
        <end position="548"/>
    </location>
</feature>
<reference evidence="2 3" key="1">
    <citation type="journal article" date="2022" name="Cell">
        <title>Repeat-based holocentromeres influence genome architecture and karyotype evolution.</title>
        <authorList>
            <person name="Hofstatter P.G."/>
            <person name="Thangavel G."/>
            <person name="Lux T."/>
            <person name="Neumann P."/>
            <person name="Vondrak T."/>
            <person name="Novak P."/>
            <person name="Zhang M."/>
            <person name="Costa L."/>
            <person name="Castellani M."/>
            <person name="Scott A."/>
            <person name="Toegelov H."/>
            <person name="Fuchs J."/>
            <person name="Mata-Sucre Y."/>
            <person name="Dias Y."/>
            <person name="Vanzela A.L.L."/>
            <person name="Huettel B."/>
            <person name="Almeida C.C.S."/>
            <person name="Simkova H."/>
            <person name="Souza G."/>
            <person name="Pedrosa-Harand A."/>
            <person name="Macas J."/>
            <person name="Mayer K.F.X."/>
            <person name="Houben A."/>
            <person name="Marques A."/>
        </authorList>
    </citation>
    <scope>NUCLEOTIDE SEQUENCE [LARGE SCALE GENOMIC DNA]</scope>
    <source>
        <strain evidence="2">RhyTen1mFocal</strain>
    </source>
</reference>
<dbReference type="Proteomes" id="UP001210211">
    <property type="component" value="Unassembled WGS sequence"/>
</dbReference>
<evidence type="ECO:0000313" key="2">
    <source>
        <dbReference type="EMBL" id="KAJ3691840.1"/>
    </source>
</evidence>
<dbReference type="CDD" id="cd01650">
    <property type="entry name" value="RT_nLTR_like"/>
    <property type="match status" value="1"/>
</dbReference>
<comment type="caution">
    <text evidence="2">The sequence shown here is derived from an EMBL/GenBank/DDBJ whole genome shotgun (WGS) entry which is preliminary data.</text>
</comment>
<dbReference type="SUPFAM" id="SSF56672">
    <property type="entry name" value="DNA/RNA polymerases"/>
    <property type="match status" value="1"/>
</dbReference>
<dbReference type="PANTHER" id="PTHR33116">
    <property type="entry name" value="REVERSE TRANSCRIPTASE ZINC-BINDING DOMAIN-CONTAINING PROTEIN-RELATED-RELATED"/>
    <property type="match status" value="1"/>
</dbReference>
<gene>
    <name evidence="2" type="ORF">LUZ61_021004</name>
</gene>
<proteinExistence type="predicted"/>
<dbReference type="EMBL" id="JAMRDG010000002">
    <property type="protein sequence ID" value="KAJ3691840.1"/>
    <property type="molecule type" value="Genomic_DNA"/>
</dbReference>
<dbReference type="AlphaFoldDB" id="A0AAD5ZE21"/>
<name>A0AAD5ZE21_9POAL</name>
<evidence type="ECO:0000259" key="1">
    <source>
        <dbReference type="PROSITE" id="PS50878"/>
    </source>
</evidence>
<dbReference type="InterPro" id="IPR026960">
    <property type="entry name" value="RVT-Znf"/>
</dbReference>
<accession>A0AAD5ZE21</accession>
<dbReference type="InterPro" id="IPR043502">
    <property type="entry name" value="DNA/RNA_pol_sf"/>
</dbReference>
<keyword evidence="3" id="KW-1185">Reference proteome</keyword>
<sequence>MGDFNVLRWTNERSTTCLDFTAMEMFNNFIDEAALLDAPIVNKPWGVARRDSNSILLPSRQNRLRTWLEARVTKDAASVEEAAFYIHLRHLGSKLRHQVGQILPKDHFPSLKSCQNIISRRTARPEQRVHSVRALTRREMPTSALLGSIGGALGSSKGPFGPSAQRKVVAVALYHAKSKQRSTRVEQQVDQSEWRLDRGSDVATESFNPAALYNDTTIHLSSLCHPFIEPEIKHAVMSLSNDKSSGPDGVPNEFYKLNWELVKGDLLAVFNSLFEGTLNLDSSNHARIVLIAKEDHPTSLAAFRPISIISYIPKLISKVLANRLAAFMPMLIANSQTGFIKGRLIAENFTVARELVTTLNNQLEPAFLLKLDFRKAFDSVSWPFLFAILTQRGFPQLFISWIKLLFYTATSSIAINDLIGPSFSHKRGLRQGDPLSPFLYLLAADVLTRMLHAASLSVPHSICQKLTEPFILLQYADDTLLFSTAKGTSVHVLRQVLNTFSGASEIQINLSKSSLVPFNLSEQMLHAINPALQVQSHKLPLTYLGLPLTLNRPDKVAYQGILDKLQCRLAGWKSSLLSRAVRVTLASSVLSSIPIFFMSVFKLPAWVVKATDRIRRNFIWGSATANHRAIHLLSWDRICLPKSHGGFGLINLKLQNIALLLKWWWRLHNNPQSLLSDLARRLYSKRDPAVPPIAWNSTGSFFWRDLFSIRIYFQLSSTSIVGSGANTSFWYSNWGGSCLSFCGHSEFPLTRRFISLKQALPICHQLLPGPLTFQQQSLMEVAANFFLNEQPDSLSWKWTPHGQFTASSAYFWLISAGKTRFPLKFLWKLKLPPSIKFFLLLLAHGRILTQDQLLKRNIQVTQGCLLCHQITCETAAHLFFDCPFSTQLWLSLGVTAAPALQFSDLPLIERLLILFNSVDKQSRTITIIATTLWAIWLERNNRTFRHKSRPLDAIHQWIICEATLFIKHC</sequence>